<dbReference type="RefSeq" id="XP_002958211.1">
    <property type="nucleotide sequence ID" value="XM_002958165.1"/>
</dbReference>
<feature type="region of interest" description="Disordered" evidence="1">
    <location>
        <begin position="122"/>
        <end position="143"/>
    </location>
</feature>
<protein>
    <submittedName>
        <fullName evidence="2">Uncharacterized protein</fullName>
    </submittedName>
</protein>
<keyword evidence="3" id="KW-1185">Reference proteome</keyword>
<gene>
    <name evidence="2" type="ORF">VOLCADRAFT_108007</name>
</gene>
<dbReference type="AlphaFoldDB" id="D8UHQ1"/>
<dbReference type="EMBL" id="GL378408">
    <property type="protein sequence ID" value="EFJ40745.1"/>
    <property type="molecule type" value="Genomic_DNA"/>
</dbReference>
<dbReference type="KEGG" id="vcn:VOLCADRAFT_108007"/>
<proteinExistence type="predicted"/>
<dbReference type="GeneID" id="9623281"/>
<evidence type="ECO:0000313" key="3">
    <source>
        <dbReference type="Proteomes" id="UP000001058"/>
    </source>
</evidence>
<reference evidence="2 3" key="1">
    <citation type="journal article" date="2010" name="Science">
        <title>Genomic analysis of organismal complexity in the multicellular green alga Volvox carteri.</title>
        <authorList>
            <person name="Prochnik S.E."/>
            <person name="Umen J."/>
            <person name="Nedelcu A.M."/>
            <person name="Hallmann A."/>
            <person name="Miller S.M."/>
            <person name="Nishii I."/>
            <person name="Ferris P."/>
            <person name="Kuo A."/>
            <person name="Mitros T."/>
            <person name="Fritz-Laylin L.K."/>
            <person name="Hellsten U."/>
            <person name="Chapman J."/>
            <person name="Simakov O."/>
            <person name="Rensing S.A."/>
            <person name="Terry A."/>
            <person name="Pangilinan J."/>
            <person name="Kapitonov V."/>
            <person name="Jurka J."/>
            <person name="Salamov A."/>
            <person name="Shapiro H."/>
            <person name="Schmutz J."/>
            <person name="Grimwood J."/>
            <person name="Lindquist E."/>
            <person name="Lucas S."/>
            <person name="Grigoriev I.V."/>
            <person name="Schmitt R."/>
            <person name="Kirk D."/>
            <person name="Rokhsar D.S."/>
        </authorList>
    </citation>
    <scope>NUCLEOTIDE SEQUENCE [LARGE SCALE GENOMIC DNA]</scope>
    <source>
        <strain evidence="3">f. Nagariensis / Eve</strain>
    </source>
</reference>
<accession>D8UHQ1</accession>
<evidence type="ECO:0000313" key="2">
    <source>
        <dbReference type="EMBL" id="EFJ40745.1"/>
    </source>
</evidence>
<organism evidence="3">
    <name type="scientific">Volvox carteri f. nagariensis</name>
    <dbReference type="NCBI Taxonomy" id="3068"/>
    <lineage>
        <taxon>Eukaryota</taxon>
        <taxon>Viridiplantae</taxon>
        <taxon>Chlorophyta</taxon>
        <taxon>core chlorophytes</taxon>
        <taxon>Chlorophyceae</taxon>
        <taxon>CS clade</taxon>
        <taxon>Chlamydomonadales</taxon>
        <taxon>Volvocaceae</taxon>
        <taxon>Volvox</taxon>
    </lineage>
</organism>
<feature type="region of interest" description="Disordered" evidence="1">
    <location>
        <begin position="1"/>
        <end position="34"/>
    </location>
</feature>
<evidence type="ECO:0000256" key="1">
    <source>
        <dbReference type="SAM" id="MobiDB-lite"/>
    </source>
</evidence>
<name>D8UHQ1_VOLCA</name>
<sequence length="272" mass="29944">MHRRRLRKCPGDTGSKTRRQGHVTQRHARVQRGLRARSDSDITNRRVLGLRGWTSTLVGWRQARMVISLADALEQFVLASRAGSLRWMQESPEARLRWGLTPLNEEVADQLAAAFRTAAGTYQGGCGPEGGDPVRGPDGETGMEKEHVERWAADLADLSTEPFARIEAVQHERLTDMMHYMRAQHRRLIMYARAHGLSPFSHFGNALANSGPIVQFSTSGNDLITSRIALTPSNLLVLHSLTLGLDNSIIKPGATPARSLTGAFGASGFIPY</sequence>
<feature type="compositionally biased region" description="Basic residues" evidence="1">
    <location>
        <begin position="16"/>
        <end position="34"/>
    </location>
</feature>
<dbReference type="InParanoid" id="D8UHQ1"/>
<dbReference type="Proteomes" id="UP000001058">
    <property type="component" value="Unassembled WGS sequence"/>
</dbReference>